<feature type="domain" description="PX" evidence="6">
    <location>
        <begin position="376"/>
        <end position="497"/>
    </location>
</feature>
<evidence type="ECO:0000313" key="8">
    <source>
        <dbReference type="EMBL" id="KAG0263415.1"/>
    </source>
</evidence>
<dbReference type="Proteomes" id="UP000726737">
    <property type="component" value="Unassembled WGS sequence"/>
</dbReference>
<dbReference type="PRINTS" id="PR00452">
    <property type="entry name" value="SH3DOMAIN"/>
</dbReference>
<gene>
    <name evidence="8" type="primary">BEM1_2</name>
    <name evidence="8" type="ORF">BG011_008822</name>
</gene>
<dbReference type="SUPFAM" id="SSF50044">
    <property type="entry name" value="SH3-domain"/>
    <property type="match status" value="2"/>
</dbReference>
<dbReference type="SMART" id="SM00666">
    <property type="entry name" value="PB1"/>
    <property type="match status" value="1"/>
</dbReference>
<dbReference type="CDD" id="cd06890">
    <property type="entry name" value="PX_Bem1p"/>
    <property type="match status" value="1"/>
</dbReference>
<keyword evidence="1 3" id="KW-0728">SH3 domain</keyword>
<dbReference type="CDD" id="cd11878">
    <property type="entry name" value="SH3_Bem1p_1"/>
    <property type="match status" value="1"/>
</dbReference>
<evidence type="ECO:0000259" key="6">
    <source>
        <dbReference type="PROSITE" id="PS50195"/>
    </source>
</evidence>
<dbReference type="GO" id="GO:0005737">
    <property type="term" value="C:cytoplasm"/>
    <property type="evidence" value="ECO:0007669"/>
    <property type="project" value="TreeGrafter"/>
</dbReference>
<evidence type="ECO:0000256" key="1">
    <source>
        <dbReference type="ARBA" id="ARBA00022443"/>
    </source>
</evidence>
<feature type="compositionally biased region" description="Polar residues" evidence="4">
    <location>
        <begin position="352"/>
        <end position="365"/>
    </location>
</feature>
<accession>A0A9P6QB59</accession>
<feature type="region of interest" description="Disordered" evidence="4">
    <location>
        <begin position="1"/>
        <end position="28"/>
    </location>
</feature>
<dbReference type="SUPFAM" id="SSF54277">
    <property type="entry name" value="CAD &amp; PB1 domains"/>
    <property type="match status" value="1"/>
</dbReference>
<dbReference type="PROSITE" id="PS50195">
    <property type="entry name" value="PX"/>
    <property type="match status" value="1"/>
</dbReference>
<dbReference type="SUPFAM" id="SSF64268">
    <property type="entry name" value="PX domain"/>
    <property type="match status" value="1"/>
</dbReference>
<dbReference type="GO" id="GO:0035091">
    <property type="term" value="F:phosphatidylinositol binding"/>
    <property type="evidence" value="ECO:0007669"/>
    <property type="project" value="InterPro"/>
</dbReference>
<proteinExistence type="predicted"/>
<name>A0A9P6QB59_9FUNG</name>
<dbReference type="PROSITE" id="PS50002">
    <property type="entry name" value="SH3"/>
    <property type="match status" value="2"/>
</dbReference>
<dbReference type="InterPro" id="IPR053793">
    <property type="entry name" value="PB1-like"/>
</dbReference>
<evidence type="ECO:0000259" key="7">
    <source>
        <dbReference type="PROSITE" id="PS51745"/>
    </source>
</evidence>
<feature type="region of interest" description="Disordered" evidence="4">
    <location>
        <begin position="499"/>
        <end position="583"/>
    </location>
</feature>
<dbReference type="InterPro" id="IPR035550">
    <property type="entry name" value="Bem1/Scd2_PX"/>
</dbReference>
<organism evidence="8 9">
    <name type="scientific">Mortierella polycephala</name>
    <dbReference type="NCBI Taxonomy" id="41804"/>
    <lineage>
        <taxon>Eukaryota</taxon>
        <taxon>Fungi</taxon>
        <taxon>Fungi incertae sedis</taxon>
        <taxon>Mucoromycota</taxon>
        <taxon>Mortierellomycotina</taxon>
        <taxon>Mortierellomycetes</taxon>
        <taxon>Mortierellales</taxon>
        <taxon>Mortierellaceae</taxon>
        <taxon>Mortierella</taxon>
    </lineage>
</organism>
<feature type="domain" description="SH3" evidence="5">
    <location>
        <begin position="28"/>
        <end position="90"/>
    </location>
</feature>
<dbReference type="Gene3D" id="3.30.1520.10">
    <property type="entry name" value="Phox-like domain"/>
    <property type="match status" value="1"/>
</dbReference>
<dbReference type="PANTHER" id="PTHR15706:SF2">
    <property type="entry name" value="SH3 AND PX DOMAIN-CONTAINING PROTEIN 2A"/>
    <property type="match status" value="1"/>
</dbReference>
<evidence type="ECO:0000313" key="9">
    <source>
        <dbReference type="Proteomes" id="UP000726737"/>
    </source>
</evidence>
<feature type="domain" description="PB1" evidence="7">
    <location>
        <begin position="588"/>
        <end position="662"/>
    </location>
</feature>
<feature type="domain" description="SH3" evidence="5">
    <location>
        <begin position="152"/>
        <end position="214"/>
    </location>
</feature>
<dbReference type="Gene3D" id="2.30.30.40">
    <property type="entry name" value="SH3 Domains"/>
    <property type="match status" value="2"/>
</dbReference>
<comment type="caution">
    <text evidence="8">The sequence shown here is derived from an EMBL/GenBank/DDBJ whole genome shotgun (WGS) entry which is preliminary data.</text>
</comment>
<dbReference type="Pfam" id="PF00564">
    <property type="entry name" value="PB1"/>
    <property type="match status" value="1"/>
</dbReference>
<sequence length="662" mass="74300">MQNLRRSLQSKNSSGGLSQNRAPATLAPPRKVIKALYDYNTSQTEELSFSKGDFFHVVGNEDDEDWYEAYNPVTGARGYVPVTYFQILEKNQRNSSQSLEDVGNDSGSFTDPSPSHHDSQQQQQQQQQQQHRQPSNGSVATSPVMSQQKPKCQPLYGIVLYDFGAERPDELDAKVGDAILVIAQSNEEWYVAKHIGRLGGPGLIPVSFVEIRNMATGKPINVQEFLRETGTVIPRVEEWKKQAMDYKANSIPLGRIEAGEAAQQQQQQQQQQQLHHQSFHQQQSHGMHPQQFLQQQQPQQANQSNGPTIQQLKNKMSKDFKSQQRDSAPLRHPSQEFDASRRMTGRDDAASVRSTGTASSRNNGDQYDYGKHPDLDNPTLIVNASVESYHHADDQYWFSVRVEFASGAIRTLYRLYEDFYDFHIALLEEFPVESGRTGDQMRILPFMPIPLQVVTDTVTASRREDLDGYVQDLYKLPPRITQHPLVEQLFALRDGDAETLRSGAGGQRSSSPSVGRSTPSGSMFHSPSPSADRRPSVGPRAVFAAKSQPGPGNYRGHPDDPPSGSASPNLRSQPIFPIPGTSNGTEEMIKVKISYQEDIMAMRIPVAISFRNLQQKIFERLDTEEKELSYRDERGDFATIRDDADVREAMDRSGGKLMVYVD</sequence>
<dbReference type="InterPro" id="IPR051228">
    <property type="entry name" value="NADPH_Oxidase/PX-Domain"/>
</dbReference>
<dbReference type="PANTHER" id="PTHR15706">
    <property type="entry name" value="SH3 MULTIPLE DOMAIN"/>
    <property type="match status" value="1"/>
</dbReference>
<keyword evidence="9" id="KW-1185">Reference proteome</keyword>
<feature type="compositionally biased region" description="Basic and acidic residues" evidence="4">
    <location>
        <begin position="333"/>
        <end position="350"/>
    </location>
</feature>
<feature type="compositionally biased region" description="Polar residues" evidence="4">
    <location>
        <begin position="304"/>
        <end position="314"/>
    </location>
</feature>
<dbReference type="AlphaFoldDB" id="A0A9P6QB59"/>
<dbReference type="InterPro" id="IPR035549">
    <property type="entry name" value="Bem1/Scd2_SH3_2"/>
</dbReference>
<feature type="compositionally biased region" description="Polar residues" evidence="4">
    <location>
        <begin position="94"/>
        <end position="113"/>
    </location>
</feature>
<dbReference type="InterPro" id="IPR036028">
    <property type="entry name" value="SH3-like_dom_sf"/>
</dbReference>
<reference evidence="8" key="1">
    <citation type="journal article" date="2020" name="Fungal Divers.">
        <title>Resolving the Mortierellaceae phylogeny through synthesis of multi-gene phylogenetics and phylogenomics.</title>
        <authorList>
            <person name="Vandepol N."/>
            <person name="Liber J."/>
            <person name="Desiro A."/>
            <person name="Na H."/>
            <person name="Kennedy M."/>
            <person name="Barry K."/>
            <person name="Grigoriev I.V."/>
            <person name="Miller A.N."/>
            <person name="O'Donnell K."/>
            <person name="Stajich J.E."/>
            <person name="Bonito G."/>
        </authorList>
    </citation>
    <scope>NUCLEOTIDE SEQUENCE</scope>
    <source>
        <strain evidence="8">KOD948</strain>
    </source>
</reference>
<dbReference type="CDD" id="cd11879">
    <property type="entry name" value="SH3_Bem1p_2"/>
    <property type="match status" value="1"/>
</dbReference>
<dbReference type="CDD" id="cd05992">
    <property type="entry name" value="PB1"/>
    <property type="match status" value="1"/>
</dbReference>
<dbReference type="InterPro" id="IPR035548">
    <property type="entry name" value="Bem1/Scd2_SH3_1"/>
</dbReference>
<evidence type="ECO:0000256" key="2">
    <source>
        <dbReference type="ARBA" id="ARBA00022737"/>
    </source>
</evidence>
<dbReference type="SMART" id="SM00312">
    <property type="entry name" value="PX"/>
    <property type="match status" value="1"/>
</dbReference>
<evidence type="ECO:0000256" key="3">
    <source>
        <dbReference type="PROSITE-ProRule" id="PRU00192"/>
    </source>
</evidence>
<feature type="compositionally biased region" description="Polar residues" evidence="4">
    <location>
        <begin position="1"/>
        <end position="22"/>
    </location>
</feature>
<dbReference type="EMBL" id="JAAAJA010000075">
    <property type="protein sequence ID" value="KAG0263415.1"/>
    <property type="molecule type" value="Genomic_DNA"/>
</dbReference>
<feature type="region of interest" description="Disordered" evidence="4">
    <location>
        <begin position="94"/>
        <end position="148"/>
    </location>
</feature>
<feature type="compositionally biased region" description="Polar residues" evidence="4">
    <location>
        <begin position="131"/>
        <end position="148"/>
    </location>
</feature>
<feature type="compositionally biased region" description="Low complexity" evidence="4">
    <location>
        <begin position="120"/>
        <end position="130"/>
    </location>
</feature>
<dbReference type="InterPro" id="IPR000270">
    <property type="entry name" value="PB1_dom"/>
</dbReference>
<feature type="compositionally biased region" description="Low complexity" evidence="4">
    <location>
        <begin position="263"/>
        <end position="303"/>
    </location>
</feature>
<dbReference type="PROSITE" id="PS51745">
    <property type="entry name" value="PB1"/>
    <property type="match status" value="1"/>
</dbReference>
<keyword evidence="2" id="KW-0677">Repeat</keyword>
<dbReference type="InterPro" id="IPR001683">
    <property type="entry name" value="PX_dom"/>
</dbReference>
<dbReference type="OrthoDB" id="548867at2759"/>
<protein>
    <submittedName>
        <fullName evidence="8">Bud emergence protein 1</fullName>
    </submittedName>
</protein>
<dbReference type="InterPro" id="IPR001452">
    <property type="entry name" value="SH3_domain"/>
</dbReference>
<dbReference type="InterPro" id="IPR036871">
    <property type="entry name" value="PX_dom_sf"/>
</dbReference>
<dbReference type="Gene3D" id="3.10.20.90">
    <property type="entry name" value="Phosphatidylinositol 3-kinase Catalytic Subunit, Chain A, domain 1"/>
    <property type="match status" value="1"/>
</dbReference>
<dbReference type="Pfam" id="PF00018">
    <property type="entry name" value="SH3_1"/>
    <property type="match status" value="2"/>
</dbReference>
<evidence type="ECO:0000259" key="5">
    <source>
        <dbReference type="PROSITE" id="PS50002"/>
    </source>
</evidence>
<dbReference type="Pfam" id="PF00787">
    <property type="entry name" value="PX"/>
    <property type="match status" value="1"/>
</dbReference>
<evidence type="ECO:0000256" key="4">
    <source>
        <dbReference type="SAM" id="MobiDB-lite"/>
    </source>
</evidence>
<feature type="region of interest" description="Disordered" evidence="4">
    <location>
        <begin position="259"/>
        <end position="372"/>
    </location>
</feature>
<dbReference type="SMART" id="SM00326">
    <property type="entry name" value="SH3"/>
    <property type="match status" value="2"/>
</dbReference>
<feature type="compositionally biased region" description="Low complexity" evidence="4">
    <location>
        <begin position="507"/>
        <end position="522"/>
    </location>
</feature>